<keyword evidence="1" id="KW-0175">Coiled coil</keyword>
<dbReference type="RefSeq" id="WP_136556762.1">
    <property type="nucleotide sequence ID" value="NZ_STGT01000001.1"/>
</dbReference>
<organism evidence="3 4">
    <name type="scientific">Rhizobium rhizophilum</name>
    <dbReference type="NCBI Taxonomy" id="1850373"/>
    <lineage>
        <taxon>Bacteria</taxon>
        <taxon>Pseudomonadati</taxon>
        <taxon>Pseudomonadota</taxon>
        <taxon>Alphaproteobacteria</taxon>
        <taxon>Hyphomicrobiales</taxon>
        <taxon>Rhizobiaceae</taxon>
        <taxon>Rhizobium/Agrobacterium group</taxon>
        <taxon>Rhizobium</taxon>
    </lineage>
</organism>
<evidence type="ECO:0000256" key="2">
    <source>
        <dbReference type="SAM" id="SignalP"/>
    </source>
</evidence>
<gene>
    <name evidence="3" type="ORF">E9677_03945</name>
</gene>
<comment type="caution">
    <text evidence="3">The sequence shown here is derived from an EMBL/GenBank/DDBJ whole genome shotgun (WGS) entry which is preliminary data.</text>
</comment>
<reference evidence="3 4" key="1">
    <citation type="submission" date="2019-04" db="EMBL/GenBank/DDBJ databases">
        <title>Genome sequence of strain 7209-2.</title>
        <authorList>
            <person name="Gao J."/>
            <person name="Sun J."/>
        </authorList>
    </citation>
    <scope>NUCLEOTIDE SEQUENCE [LARGE SCALE GENOMIC DNA]</scope>
    <source>
        <strain evidence="3 4">7209-2</strain>
    </source>
</reference>
<evidence type="ECO:0000256" key="1">
    <source>
        <dbReference type="SAM" id="Coils"/>
    </source>
</evidence>
<protein>
    <submittedName>
        <fullName evidence="3">Uncharacterized protein</fullName>
    </submittedName>
</protein>
<sequence>MAIRKIIMTALTVTVLSFGHSAAEAQQPSQDRYSLERSESGFVRLDRQTGAVTLCTEAEGTLTCRMAADERAAYDEDLARLEKRMEALEKQIAGGTAAKSGDLPSDAEIDRSIGIMERFMRAFFNLVQEFQGEEQRTEPGTIPDRT</sequence>
<proteinExistence type="predicted"/>
<feature type="coiled-coil region" evidence="1">
    <location>
        <begin position="64"/>
        <end position="98"/>
    </location>
</feature>
<keyword evidence="4" id="KW-1185">Reference proteome</keyword>
<feature type="signal peptide" evidence="2">
    <location>
        <begin position="1"/>
        <end position="25"/>
    </location>
</feature>
<feature type="chain" id="PRO_5046171176" evidence="2">
    <location>
        <begin position="26"/>
        <end position="146"/>
    </location>
</feature>
<dbReference type="Proteomes" id="UP000309667">
    <property type="component" value="Unassembled WGS sequence"/>
</dbReference>
<evidence type="ECO:0000313" key="4">
    <source>
        <dbReference type="Proteomes" id="UP000309667"/>
    </source>
</evidence>
<evidence type="ECO:0000313" key="3">
    <source>
        <dbReference type="EMBL" id="THV17148.1"/>
    </source>
</evidence>
<name>A0ABY2R0D7_9HYPH</name>
<keyword evidence="2" id="KW-0732">Signal</keyword>
<dbReference type="EMBL" id="STGT01000001">
    <property type="protein sequence ID" value="THV17148.1"/>
    <property type="molecule type" value="Genomic_DNA"/>
</dbReference>
<accession>A0ABY2R0D7</accession>